<evidence type="ECO:0000256" key="1">
    <source>
        <dbReference type="SAM" id="Coils"/>
    </source>
</evidence>
<gene>
    <name evidence="2" type="ORF">FDP41_004566</name>
</gene>
<sequence length="82" mass="9474">MSNLEDILDRPYKIEEGDLNSLSQWMAQKKELEEQVKTLEMKLVNQNTEHMQQCQTLIKHLSEQGSAIKDLQDQLAQTNGTD</sequence>
<reference evidence="2 3" key="1">
    <citation type="journal article" date="2019" name="Sci. Rep.">
        <title>Nanopore sequencing improves the draft genome of the human pathogenic amoeba Naegleria fowleri.</title>
        <authorList>
            <person name="Liechti N."/>
            <person name="Schurch N."/>
            <person name="Bruggmann R."/>
            <person name="Wittwer M."/>
        </authorList>
    </citation>
    <scope>NUCLEOTIDE SEQUENCE [LARGE SCALE GENOMIC DNA]</scope>
    <source>
        <strain evidence="2 3">ATCC 30894</strain>
    </source>
</reference>
<proteinExistence type="predicted"/>
<protein>
    <submittedName>
        <fullName evidence="2">Uncharacterized protein</fullName>
    </submittedName>
</protein>
<accession>A0A6A5BI85</accession>
<evidence type="ECO:0000313" key="3">
    <source>
        <dbReference type="Proteomes" id="UP000444721"/>
    </source>
</evidence>
<keyword evidence="1" id="KW-0175">Coiled coil</keyword>
<evidence type="ECO:0000313" key="2">
    <source>
        <dbReference type="EMBL" id="KAF0976667.1"/>
    </source>
</evidence>
<feature type="coiled-coil region" evidence="1">
    <location>
        <begin position="22"/>
        <end position="49"/>
    </location>
</feature>
<organism evidence="2 3">
    <name type="scientific">Naegleria fowleri</name>
    <name type="common">Brain eating amoeba</name>
    <dbReference type="NCBI Taxonomy" id="5763"/>
    <lineage>
        <taxon>Eukaryota</taxon>
        <taxon>Discoba</taxon>
        <taxon>Heterolobosea</taxon>
        <taxon>Tetramitia</taxon>
        <taxon>Eutetramitia</taxon>
        <taxon>Vahlkampfiidae</taxon>
        <taxon>Naegleria</taxon>
    </lineage>
</organism>
<dbReference type="EMBL" id="VFQX01000037">
    <property type="protein sequence ID" value="KAF0976667.1"/>
    <property type="molecule type" value="Genomic_DNA"/>
</dbReference>
<keyword evidence="3" id="KW-1185">Reference proteome</keyword>
<dbReference type="Proteomes" id="UP000444721">
    <property type="component" value="Unassembled WGS sequence"/>
</dbReference>
<dbReference type="VEuPathDB" id="AmoebaDB:FDP41_004566"/>
<dbReference type="VEuPathDB" id="AmoebaDB:NfTy_082610"/>
<dbReference type="GeneID" id="68111784"/>
<dbReference type="AlphaFoldDB" id="A0A6A5BI85"/>
<comment type="caution">
    <text evidence="2">The sequence shown here is derived from an EMBL/GenBank/DDBJ whole genome shotgun (WGS) entry which is preliminary data.</text>
</comment>
<dbReference type="RefSeq" id="XP_044561380.1">
    <property type="nucleotide sequence ID" value="XM_044707994.1"/>
</dbReference>
<name>A0A6A5BI85_NAEFO</name>